<dbReference type="AlphaFoldDB" id="A0A6N8FJ04"/>
<comment type="caution">
    <text evidence="2">The sequence shown here is derived from an EMBL/GenBank/DDBJ whole genome shotgun (WGS) entry which is preliminary data.</text>
</comment>
<feature type="compositionally biased region" description="Basic and acidic residues" evidence="1">
    <location>
        <begin position="1"/>
        <end position="28"/>
    </location>
</feature>
<proteinExistence type="predicted"/>
<feature type="region of interest" description="Disordered" evidence="1">
    <location>
        <begin position="1"/>
        <end position="51"/>
    </location>
</feature>
<feature type="compositionally biased region" description="Polar residues" evidence="1">
    <location>
        <begin position="29"/>
        <end position="43"/>
    </location>
</feature>
<protein>
    <submittedName>
        <fullName evidence="2">Uncharacterized protein</fullName>
    </submittedName>
</protein>
<evidence type="ECO:0000313" key="2">
    <source>
        <dbReference type="EMBL" id="MUK87749.1"/>
    </source>
</evidence>
<name>A0A6N8FJ04_9BACI</name>
<reference evidence="2 3" key="1">
    <citation type="submission" date="2019-11" db="EMBL/GenBank/DDBJ databases">
        <authorList>
            <person name="Li X."/>
        </authorList>
    </citation>
    <scope>NUCLEOTIDE SEQUENCE [LARGE SCALE GENOMIC DNA]</scope>
    <source>
        <strain evidence="2 3">L9</strain>
    </source>
</reference>
<dbReference type="RefSeq" id="WP_155667644.1">
    <property type="nucleotide sequence ID" value="NZ_WOCA01000003.1"/>
</dbReference>
<organism evidence="2 3">
    <name type="scientific">Ornithinibacillus caprae</name>
    <dbReference type="NCBI Taxonomy" id="2678566"/>
    <lineage>
        <taxon>Bacteria</taxon>
        <taxon>Bacillati</taxon>
        <taxon>Bacillota</taxon>
        <taxon>Bacilli</taxon>
        <taxon>Bacillales</taxon>
        <taxon>Bacillaceae</taxon>
        <taxon>Ornithinibacillus</taxon>
    </lineage>
</organism>
<evidence type="ECO:0000256" key="1">
    <source>
        <dbReference type="SAM" id="MobiDB-lite"/>
    </source>
</evidence>
<gene>
    <name evidence="2" type="ORF">GMD78_04950</name>
</gene>
<dbReference type="EMBL" id="WOCA01000003">
    <property type="protein sequence ID" value="MUK87749.1"/>
    <property type="molecule type" value="Genomic_DNA"/>
</dbReference>
<evidence type="ECO:0000313" key="3">
    <source>
        <dbReference type="Proteomes" id="UP000469125"/>
    </source>
</evidence>
<sequence>MVNQDFDKFIKNQKREKAIYPGHGERAQNTDPKTNNRKVSNQHPGAEGRDI</sequence>
<dbReference type="Proteomes" id="UP000469125">
    <property type="component" value="Unassembled WGS sequence"/>
</dbReference>
<keyword evidence="3" id="KW-1185">Reference proteome</keyword>
<accession>A0A6N8FJ04</accession>